<protein>
    <recommendedName>
        <fullName evidence="4">Methyltransferase</fullName>
    </recommendedName>
</protein>
<dbReference type="Gene3D" id="3.40.50.150">
    <property type="entry name" value="Vaccinia Virus protein VP39"/>
    <property type="match status" value="1"/>
</dbReference>
<evidence type="ECO:0000313" key="3">
    <source>
        <dbReference type="Proteomes" id="UP000664534"/>
    </source>
</evidence>
<gene>
    <name evidence="2" type="ORF">IMSHALPRED_004955</name>
</gene>
<organism evidence="2 3">
    <name type="scientific">Imshaugia aleurites</name>
    <dbReference type="NCBI Taxonomy" id="172621"/>
    <lineage>
        <taxon>Eukaryota</taxon>
        <taxon>Fungi</taxon>
        <taxon>Dikarya</taxon>
        <taxon>Ascomycota</taxon>
        <taxon>Pezizomycotina</taxon>
        <taxon>Lecanoromycetes</taxon>
        <taxon>OSLEUM clade</taxon>
        <taxon>Lecanoromycetidae</taxon>
        <taxon>Lecanorales</taxon>
        <taxon>Lecanorineae</taxon>
        <taxon>Parmeliaceae</taxon>
        <taxon>Imshaugia</taxon>
    </lineage>
</organism>
<feature type="region of interest" description="Disordered" evidence="1">
    <location>
        <begin position="1"/>
        <end position="34"/>
    </location>
</feature>
<dbReference type="AlphaFoldDB" id="A0A8H3FD94"/>
<dbReference type="InterPro" id="IPR029063">
    <property type="entry name" value="SAM-dependent_MTases_sf"/>
</dbReference>
<feature type="compositionally biased region" description="Polar residues" evidence="1">
    <location>
        <begin position="1"/>
        <end position="21"/>
    </location>
</feature>
<dbReference type="Proteomes" id="UP000664534">
    <property type="component" value="Unassembled WGS sequence"/>
</dbReference>
<dbReference type="GO" id="GO:0008168">
    <property type="term" value="F:methyltransferase activity"/>
    <property type="evidence" value="ECO:0007669"/>
    <property type="project" value="TreeGrafter"/>
</dbReference>
<dbReference type="EMBL" id="CAJPDT010000025">
    <property type="protein sequence ID" value="CAF9920537.1"/>
    <property type="molecule type" value="Genomic_DNA"/>
</dbReference>
<sequence length="253" mass="28931">MPDLESQASYVHSDAQQQTISRTDKQSKESPGCGDVADMFPDAKVIGSDLSPTYKATPAENLYFEVDDCCSEWVYPPDHFDFVHVRFLYASIADWPKFYKECFDHIAPGGYIEQSEPLPALISDDGSIPPGDILHRCSELAIEASQKFGKNMRIALLIKNMIKEAGFVDVVEKQYKWPVGEWPVDRKLKDIGRWNMQHWLEGLDAWTLRLLTQHCGWTPDEVKHFTANMRTALKNPKYHAYQTITVVYARKAQ</sequence>
<dbReference type="PANTHER" id="PTHR43591">
    <property type="entry name" value="METHYLTRANSFERASE"/>
    <property type="match status" value="1"/>
</dbReference>
<comment type="caution">
    <text evidence="2">The sequence shown here is derived from an EMBL/GenBank/DDBJ whole genome shotgun (WGS) entry which is preliminary data.</text>
</comment>
<keyword evidence="3" id="KW-1185">Reference proteome</keyword>
<dbReference type="OrthoDB" id="2013972at2759"/>
<dbReference type="CDD" id="cd02440">
    <property type="entry name" value="AdoMet_MTases"/>
    <property type="match status" value="1"/>
</dbReference>
<dbReference type="Pfam" id="PF13489">
    <property type="entry name" value="Methyltransf_23"/>
    <property type="match status" value="1"/>
</dbReference>
<dbReference type="PANTHER" id="PTHR43591:SF106">
    <property type="entry name" value="S-ADENOSYL-L-METHIONINE-DEPENDENT METHYLTRANSFERASE"/>
    <property type="match status" value="1"/>
</dbReference>
<dbReference type="SUPFAM" id="SSF53335">
    <property type="entry name" value="S-adenosyl-L-methionine-dependent methyltransferases"/>
    <property type="match status" value="1"/>
</dbReference>
<accession>A0A8H3FD94</accession>
<evidence type="ECO:0008006" key="4">
    <source>
        <dbReference type="Google" id="ProtNLM"/>
    </source>
</evidence>
<evidence type="ECO:0000256" key="1">
    <source>
        <dbReference type="SAM" id="MobiDB-lite"/>
    </source>
</evidence>
<evidence type="ECO:0000313" key="2">
    <source>
        <dbReference type="EMBL" id="CAF9920537.1"/>
    </source>
</evidence>
<reference evidence="2" key="1">
    <citation type="submission" date="2021-03" db="EMBL/GenBank/DDBJ databases">
        <authorList>
            <person name="Tagirdzhanova G."/>
        </authorList>
    </citation>
    <scope>NUCLEOTIDE SEQUENCE</scope>
</reference>
<name>A0A8H3FD94_9LECA</name>
<proteinExistence type="predicted"/>